<dbReference type="PANTHER" id="PTHR44196:SF1">
    <property type="entry name" value="DEHYDROGENASE_REDUCTASE SDR FAMILY MEMBER 7B"/>
    <property type="match status" value="1"/>
</dbReference>
<dbReference type="Pfam" id="PF00106">
    <property type="entry name" value="adh_short"/>
    <property type="match status" value="1"/>
</dbReference>
<evidence type="ECO:0000256" key="1">
    <source>
        <dbReference type="ARBA" id="ARBA00006484"/>
    </source>
</evidence>
<gene>
    <name evidence="4" type="ORF">GS601_02655</name>
</gene>
<accession>A0A8J7Z4B0</accession>
<organism evidence="4 5">
    <name type="scientific">Myxacorys almedinensis A</name>
    <dbReference type="NCBI Taxonomy" id="2690445"/>
    <lineage>
        <taxon>Bacteria</taxon>
        <taxon>Bacillati</taxon>
        <taxon>Cyanobacteriota</taxon>
        <taxon>Cyanophyceae</taxon>
        <taxon>Leptolyngbyales</taxon>
        <taxon>Leptolyngbyaceae</taxon>
        <taxon>Myxacorys</taxon>
        <taxon>Myxacorys almedinensis</taxon>
    </lineage>
</organism>
<dbReference type="InterPro" id="IPR036291">
    <property type="entry name" value="NAD(P)-bd_dom_sf"/>
</dbReference>
<reference evidence="4" key="1">
    <citation type="submission" date="2019-12" db="EMBL/GenBank/DDBJ databases">
        <title>High-Quality draft genome sequences of three cyanobacteria isolated from the limestone walls of the Old Cathedral of Coimbra.</title>
        <authorList>
            <person name="Tiago I."/>
            <person name="Soares F."/>
            <person name="Portugal A."/>
        </authorList>
    </citation>
    <scope>NUCLEOTIDE SEQUENCE</scope>
    <source>
        <strain evidence="4">A</strain>
    </source>
</reference>
<dbReference type="SUPFAM" id="SSF51735">
    <property type="entry name" value="NAD(P)-binding Rossmann-fold domains"/>
    <property type="match status" value="1"/>
</dbReference>
<dbReference type="PANTHER" id="PTHR44196">
    <property type="entry name" value="DEHYDROGENASE/REDUCTASE SDR FAMILY MEMBER 7B"/>
    <property type="match status" value="1"/>
</dbReference>
<evidence type="ECO:0000313" key="4">
    <source>
        <dbReference type="EMBL" id="NDJ16198.1"/>
    </source>
</evidence>
<evidence type="ECO:0000256" key="3">
    <source>
        <dbReference type="RuleBase" id="RU000363"/>
    </source>
</evidence>
<dbReference type="PRINTS" id="PR00080">
    <property type="entry name" value="SDRFAMILY"/>
</dbReference>
<dbReference type="RefSeq" id="WP_162421697.1">
    <property type="nucleotide sequence ID" value="NZ_WVIE01000002.1"/>
</dbReference>
<dbReference type="CDD" id="cd05233">
    <property type="entry name" value="SDR_c"/>
    <property type="match status" value="1"/>
</dbReference>
<dbReference type="InterPro" id="IPR002347">
    <property type="entry name" value="SDR_fam"/>
</dbReference>
<dbReference type="Proteomes" id="UP000646053">
    <property type="component" value="Unassembled WGS sequence"/>
</dbReference>
<proteinExistence type="inferred from homology"/>
<evidence type="ECO:0000313" key="5">
    <source>
        <dbReference type="Proteomes" id="UP000646053"/>
    </source>
</evidence>
<name>A0A8J7Z4B0_9CYAN</name>
<keyword evidence="5" id="KW-1185">Reference proteome</keyword>
<dbReference type="GO" id="GO:0016491">
    <property type="term" value="F:oxidoreductase activity"/>
    <property type="evidence" value="ECO:0007669"/>
    <property type="project" value="UniProtKB-KW"/>
</dbReference>
<dbReference type="PIRSF" id="PIRSF000126">
    <property type="entry name" value="11-beta-HSD1"/>
    <property type="match status" value="1"/>
</dbReference>
<comment type="caution">
    <text evidence="4">The sequence shown here is derived from an EMBL/GenBank/DDBJ whole genome shotgun (WGS) entry which is preliminary data.</text>
</comment>
<dbReference type="Gene3D" id="3.40.50.720">
    <property type="entry name" value="NAD(P)-binding Rossmann-like Domain"/>
    <property type="match status" value="1"/>
</dbReference>
<comment type="similarity">
    <text evidence="1 3">Belongs to the short-chain dehydrogenases/reductases (SDR) family.</text>
</comment>
<keyword evidence="2" id="KW-0560">Oxidoreductase</keyword>
<evidence type="ECO:0000256" key="2">
    <source>
        <dbReference type="ARBA" id="ARBA00023002"/>
    </source>
</evidence>
<dbReference type="FunFam" id="3.40.50.720:FF:000084">
    <property type="entry name" value="Short-chain dehydrogenase reductase"/>
    <property type="match status" value="1"/>
</dbReference>
<dbReference type="GO" id="GO:0016020">
    <property type="term" value="C:membrane"/>
    <property type="evidence" value="ECO:0007669"/>
    <property type="project" value="TreeGrafter"/>
</dbReference>
<protein>
    <submittedName>
        <fullName evidence="4">SDR family NAD(P)-dependent oxidoreductase</fullName>
    </submittedName>
</protein>
<dbReference type="EMBL" id="WVIE01000002">
    <property type="protein sequence ID" value="NDJ16198.1"/>
    <property type="molecule type" value="Genomic_DNA"/>
</dbReference>
<dbReference type="AlphaFoldDB" id="A0A8J7Z4B0"/>
<dbReference type="PRINTS" id="PR00081">
    <property type="entry name" value="GDHRDH"/>
</dbReference>
<sequence>MASTVLITGASQGIGRETALLFARHGYNVVLAARNAERLEALAQELATFEHAAIAVPTDVRDPEQVNQLVERAIAAYGSVDVLVNNAGIYTSGPTEQYSLDDWHLILDTNLWGYIHTIHALLPHFIRQGSGMIVNLSSIGGRVPTPYLVPYATSKFAVTGLTKSLESELAPKGITVCGIYPSLIKSNFMERALFQGTDEEDKQARRQQLEQVLAMPVIEKPTDVAEAIWDAVQHKRTEVLVGSAKLSLFSNRLFPGLLQRVMQKTFKNKDKAAAS</sequence>